<dbReference type="PANTHER" id="PTHR37164">
    <property type="entry name" value="BACTERIOHEMERYTHRIN"/>
    <property type="match status" value="1"/>
</dbReference>
<comment type="caution">
    <text evidence="5">The sequence shown here is derived from an EMBL/GenBank/DDBJ whole genome shotgun (WGS) entry which is preliminary data.</text>
</comment>
<evidence type="ECO:0000256" key="2">
    <source>
        <dbReference type="ARBA" id="ARBA00022723"/>
    </source>
</evidence>
<dbReference type="InterPro" id="IPR035938">
    <property type="entry name" value="Hemerythrin-like_sf"/>
</dbReference>
<protein>
    <submittedName>
        <fullName evidence="5">Bacteriohemerythrin</fullName>
    </submittedName>
</protein>
<organism evidence="5 6">
    <name type="scientific">Candidatus Magnetaquiglobus chichijimensis</name>
    <dbReference type="NCBI Taxonomy" id="3141448"/>
    <lineage>
        <taxon>Bacteria</taxon>
        <taxon>Pseudomonadati</taxon>
        <taxon>Pseudomonadota</taxon>
        <taxon>Magnetococcia</taxon>
        <taxon>Magnetococcales</taxon>
        <taxon>Candidatus Magnetaquicoccaceae</taxon>
        <taxon>Candidatus Magnetaquiglobus</taxon>
    </lineage>
</organism>
<keyword evidence="3" id="KW-0408">Iron</keyword>
<dbReference type="SUPFAM" id="SSF47188">
    <property type="entry name" value="Hemerythrin-like"/>
    <property type="match status" value="1"/>
</dbReference>
<feature type="domain" description="Hemerythrin-like" evidence="4">
    <location>
        <begin position="46"/>
        <end position="119"/>
    </location>
</feature>
<gene>
    <name evidence="5" type="ORF">SIID45300_03134</name>
</gene>
<accession>A0ABQ0CD32</accession>
<reference evidence="5 6" key="2">
    <citation type="submission" date="2024-09" db="EMBL/GenBank/DDBJ databases">
        <title>Draft genome sequence of Candidatus Magnetaquicoccaceae bacterium FCR-1.</title>
        <authorList>
            <person name="Shimoshige H."/>
            <person name="Shimamura S."/>
            <person name="Taoka A."/>
            <person name="Kobayashi H."/>
            <person name="Maekawa T."/>
        </authorList>
    </citation>
    <scope>NUCLEOTIDE SEQUENCE [LARGE SCALE GENOMIC DNA]</scope>
    <source>
        <strain evidence="5 6">FCR-1</strain>
    </source>
</reference>
<dbReference type="Gene3D" id="1.20.120.50">
    <property type="entry name" value="Hemerythrin-like"/>
    <property type="match status" value="1"/>
</dbReference>
<evidence type="ECO:0000259" key="4">
    <source>
        <dbReference type="Pfam" id="PF01814"/>
    </source>
</evidence>
<dbReference type="InterPro" id="IPR012827">
    <property type="entry name" value="Hemerythrin_metal-bd"/>
</dbReference>
<evidence type="ECO:0000256" key="3">
    <source>
        <dbReference type="ARBA" id="ARBA00023004"/>
    </source>
</evidence>
<dbReference type="InterPro" id="IPR012312">
    <property type="entry name" value="Hemerythrin-like"/>
</dbReference>
<dbReference type="InterPro" id="IPR050669">
    <property type="entry name" value="Hemerythrin"/>
</dbReference>
<dbReference type="Pfam" id="PF01814">
    <property type="entry name" value="Hemerythrin"/>
    <property type="match status" value="1"/>
</dbReference>
<evidence type="ECO:0000256" key="1">
    <source>
        <dbReference type="ARBA" id="ARBA00010587"/>
    </source>
</evidence>
<evidence type="ECO:0000313" key="5">
    <source>
        <dbReference type="EMBL" id="GAB0058777.1"/>
    </source>
</evidence>
<evidence type="ECO:0000313" key="6">
    <source>
        <dbReference type="Proteomes" id="UP001628193"/>
    </source>
</evidence>
<sequence>MTDKIHEIPTSGVRSIVAQQGRKAMAVVILAHNKKLTFKWLRFPVTGIEGLDRQHQELLDQLNDLKGLLTEGCDPTIVAERLRGLHGWFDRHFEAENQLMRTRDLSDAAAHIAAHQALLEGPMFQTTFAADGQEGFDIDALFTWEAQHINHFDRPLAEFLLTRES</sequence>
<dbReference type="PANTHER" id="PTHR37164:SF1">
    <property type="entry name" value="BACTERIOHEMERYTHRIN"/>
    <property type="match status" value="1"/>
</dbReference>
<dbReference type="EMBL" id="BAAFGK010000005">
    <property type="protein sequence ID" value="GAB0058777.1"/>
    <property type="molecule type" value="Genomic_DNA"/>
</dbReference>
<reference evidence="5 6" key="1">
    <citation type="submission" date="2024-05" db="EMBL/GenBank/DDBJ databases">
        <authorList>
            <consortium name="Candidatus Magnetaquicoccaceae bacterium FCR-1 genome sequencing consortium"/>
            <person name="Shimoshige H."/>
            <person name="Shimamura S."/>
            <person name="Taoka A."/>
            <person name="Kobayashi H."/>
            <person name="Maekawa T."/>
        </authorList>
    </citation>
    <scope>NUCLEOTIDE SEQUENCE [LARGE SCALE GENOMIC DNA]</scope>
    <source>
        <strain evidence="5 6">FCR-1</strain>
    </source>
</reference>
<name>A0ABQ0CD32_9PROT</name>
<comment type="similarity">
    <text evidence="1">Belongs to the hemerythrin family.</text>
</comment>
<keyword evidence="2" id="KW-0479">Metal-binding</keyword>
<dbReference type="NCBIfam" id="TIGR02481">
    <property type="entry name" value="hemeryth_dom"/>
    <property type="match status" value="1"/>
</dbReference>
<proteinExistence type="inferred from homology"/>
<keyword evidence="6" id="KW-1185">Reference proteome</keyword>
<dbReference type="Proteomes" id="UP001628193">
    <property type="component" value="Unassembled WGS sequence"/>
</dbReference>